<feature type="compositionally biased region" description="Polar residues" evidence="1">
    <location>
        <begin position="133"/>
        <end position="152"/>
    </location>
</feature>
<sequence length="152" mass="16064">MVSCALACLVVVEILLVSGKSAFSAGSSRPCLKVRFQEVGSHVAKSPISSTKPTDSDSLTSTTSSETAESTDSSSSKADPKIRQVKHDSSSVKLVAVVGVIIFGLAAIAILVAVYCYIRVSRSKRAADHQETRVLNSTRKGTQVQEFSSESL</sequence>
<gene>
    <name evidence="4" type="ORF">POM88_012307</name>
</gene>
<dbReference type="Proteomes" id="UP001237642">
    <property type="component" value="Unassembled WGS sequence"/>
</dbReference>
<name>A0AAD8IYQ0_9APIA</name>
<reference evidence="4" key="2">
    <citation type="submission" date="2023-05" db="EMBL/GenBank/DDBJ databases">
        <authorList>
            <person name="Schelkunov M.I."/>
        </authorList>
    </citation>
    <scope>NUCLEOTIDE SEQUENCE</scope>
    <source>
        <strain evidence="4">Hsosn_3</strain>
        <tissue evidence="4">Leaf</tissue>
    </source>
</reference>
<keyword evidence="2" id="KW-1133">Transmembrane helix</keyword>
<keyword evidence="5" id="KW-1185">Reference proteome</keyword>
<keyword evidence="2" id="KW-0812">Transmembrane</keyword>
<evidence type="ECO:0000313" key="5">
    <source>
        <dbReference type="Proteomes" id="UP001237642"/>
    </source>
</evidence>
<feature type="transmembrane region" description="Helical" evidence="2">
    <location>
        <begin position="94"/>
        <end position="118"/>
    </location>
</feature>
<keyword evidence="2" id="KW-0472">Membrane</keyword>
<dbReference type="PANTHER" id="PTHR34558">
    <property type="entry name" value="EXPRESSED PROTEIN"/>
    <property type="match status" value="1"/>
</dbReference>
<dbReference type="PANTHER" id="PTHR34558:SF4">
    <property type="entry name" value="TRANSMEMBRANE PROTEIN"/>
    <property type="match status" value="1"/>
</dbReference>
<proteinExistence type="predicted"/>
<feature type="signal peptide" evidence="3">
    <location>
        <begin position="1"/>
        <end position="19"/>
    </location>
</feature>
<reference evidence="4" key="1">
    <citation type="submission" date="2023-02" db="EMBL/GenBank/DDBJ databases">
        <title>Genome of toxic invasive species Heracleum sosnowskyi carries increased number of genes despite the absence of recent whole-genome duplications.</title>
        <authorList>
            <person name="Schelkunov M."/>
            <person name="Shtratnikova V."/>
            <person name="Makarenko M."/>
            <person name="Klepikova A."/>
            <person name="Omelchenko D."/>
            <person name="Novikova G."/>
            <person name="Obukhova E."/>
            <person name="Bogdanov V."/>
            <person name="Penin A."/>
            <person name="Logacheva M."/>
        </authorList>
    </citation>
    <scope>NUCLEOTIDE SEQUENCE</scope>
    <source>
        <strain evidence="4">Hsosn_3</strain>
        <tissue evidence="4">Leaf</tissue>
    </source>
</reference>
<dbReference type="EMBL" id="JAUIZM010000003">
    <property type="protein sequence ID" value="KAK1393251.1"/>
    <property type="molecule type" value="Genomic_DNA"/>
</dbReference>
<feature type="compositionally biased region" description="Low complexity" evidence="1">
    <location>
        <begin position="49"/>
        <end position="77"/>
    </location>
</feature>
<feature type="chain" id="PRO_5042184254" evidence="3">
    <location>
        <begin position="20"/>
        <end position="152"/>
    </location>
</feature>
<feature type="region of interest" description="Disordered" evidence="1">
    <location>
        <begin position="45"/>
        <end position="86"/>
    </location>
</feature>
<feature type="region of interest" description="Disordered" evidence="1">
    <location>
        <begin position="128"/>
        <end position="152"/>
    </location>
</feature>
<accession>A0AAD8IYQ0</accession>
<evidence type="ECO:0000256" key="3">
    <source>
        <dbReference type="SAM" id="SignalP"/>
    </source>
</evidence>
<dbReference type="AlphaFoldDB" id="A0AAD8IYQ0"/>
<organism evidence="4 5">
    <name type="scientific">Heracleum sosnowskyi</name>
    <dbReference type="NCBI Taxonomy" id="360622"/>
    <lineage>
        <taxon>Eukaryota</taxon>
        <taxon>Viridiplantae</taxon>
        <taxon>Streptophyta</taxon>
        <taxon>Embryophyta</taxon>
        <taxon>Tracheophyta</taxon>
        <taxon>Spermatophyta</taxon>
        <taxon>Magnoliopsida</taxon>
        <taxon>eudicotyledons</taxon>
        <taxon>Gunneridae</taxon>
        <taxon>Pentapetalae</taxon>
        <taxon>asterids</taxon>
        <taxon>campanulids</taxon>
        <taxon>Apiales</taxon>
        <taxon>Apiaceae</taxon>
        <taxon>Apioideae</taxon>
        <taxon>apioid superclade</taxon>
        <taxon>Tordylieae</taxon>
        <taxon>Tordyliinae</taxon>
        <taxon>Heracleum</taxon>
    </lineage>
</organism>
<protein>
    <submittedName>
        <fullName evidence="4">Uncharacterized protein</fullName>
    </submittedName>
</protein>
<evidence type="ECO:0000256" key="1">
    <source>
        <dbReference type="SAM" id="MobiDB-lite"/>
    </source>
</evidence>
<comment type="caution">
    <text evidence="4">The sequence shown here is derived from an EMBL/GenBank/DDBJ whole genome shotgun (WGS) entry which is preliminary data.</text>
</comment>
<keyword evidence="3" id="KW-0732">Signal</keyword>
<evidence type="ECO:0000256" key="2">
    <source>
        <dbReference type="SAM" id="Phobius"/>
    </source>
</evidence>
<evidence type="ECO:0000313" key="4">
    <source>
        <dbReference type="EMBL" id="KAK1393251.1"/>
    </source>
</evidence>